<dbReference type="PANTHER" id="PTHR34819">
    <property type="entry name" value="LARGE CYSTEINE-RICH PERIPLASMIC PROTEIN OMCB"/>
    <property type="match status" value="1"/>
</dbReference>
<dbReference type="EMBL" id="JAGQHS010000036">
    <property type="protein sequence ID" value="MCA9755926.1"/>
    <property type="molecule type" value="Genomic_DNA"/>
</dbReference>
<comment type="caution">
    <text evidence="3">The sequence shown here is derived from an EMBL/GenBank/DDBJ whole genome shotgun (WGS) entry which is preliminary data.</text>
</comment>
<feature type="domain" description="DUF11" evidence="1">
    <location>
        <begin position="454"/>
        <end position="569"/>
    </location>
</feature>
<dbReference type="Pfam" id="PF01345">
    <property type="entry name" value="DUF11"/>
    <property type="match status" value="8"/>
</dbReference>
<reference evidence="3" key="1">
    <citation type="submission" date="2020-04" db="EMBL/GenBank/DDBJ databases">
        <authorList>
            <person name="Zhang T."/>
        </authorList>
    </citation>
    <scope>NUCLEOTIDE SEQUENCE</scope>
    <source>
        <strain evidence="3">HKST-UBA02</strain>
    </source>
</reference>
<feature type="domain" description="DUF11" evidence="1">
    <location>
        <begin position="699"/>
        <end position="823"/>
    </location>
</feature>
<feature type="domain" description="DUF11" evidence="1">
    <location>
        <begin position="952"/>
        <end position="1065"/>
    </location>
</feature>
<reference evidence="3" key="2">
    <citation type="journal article" date="2021" name="Microbiome">
        <title>Successional dynamics and alternative stable states in a saline activated sludge microbial community over 9 years.</title>
        <authorList>
            <person name="Wang Y."/>
            <person name="Ye J."/>
            <person name="Ju F."/>
            <person name="Liu L."/>
            <person name="Boyd J.A."/>
            <person name="Deng Y."/>
            <person name="Parks D.H."/>
            <person name="Jiang X."/>
            <person name="Yin X."/>
            <person name="Woodcroft B.J."/>
            <person name="Tyson G.W."/>
            <person name="Hugenholtz P."/>
            <person name="Polz M.F."/>
            <person name="Zhang T."/>
        </authorList>
    </citation>
    <scope>NUCLEOTIDE SEQUENCE</scope>
    <source>
        <strain evidence="3">HKST-UBA02</strain>
    </source>
</reference>
<protein>
    <submittedName>
        <fullName evidence="3">DUF11 domain-containing protein</fullName>
    </submittedName>
</protein>
<dbReference type="InterPro" id="IPR055906">
    <property type="entry name" value="DUF7483"/>
</dbReference>
<feature type="domain" description="DUF11" evidence="1">
    <location>
        <begin position="575"/>
        <end position="692"/>
    </location>
</feature>
<feature type="domain" description="DUF11" evidence="1">
    <location>
        <begin position="1072"/>
        <end position="1187"/>
    </location>
</feature>
<dbReference type="InterPro" id="IPR047589">
    <property type="entry name" value="DUF11_rpt"/>
</dbReference>
<accession>A0A956NCS4</accession>
<dbReference type="Gene3D" id="2.60.40.10">
    <property type="entry name" value="Immunoglobulins"/>
    <property type="match status" value="3"/>
</dbReference>
<name>A0A956NCS4_UNCEI</name>
<proteinExistence type="predicted"/>
<evidence type="ECO:0000313" key="3">
    <source>
        <dbReference type="EMBL" id="MCA9755926.1"/>
    </source>
</evidence>
<feature type="domain" description="DUF7483" evidence="2">
    <location>
        <begin position="46"/>
        <end position="324"/>
    </location>
</feature>
<feature type="domain" description="DUF11" evidence="1">
    <location>
        <begin position="329"/>
        <end position="445"/>
    </location>
</feature>
<evidence type="ECO:0000313" key="4">
    <source>
        <dbReference type="Proteomes" id="UP000739538"/>
    </source>
</evidence>
<evidence type="ECO:0000259" key="2">
    <source>
        <dbReference type="Pfam" id="PF24299"/>
    </source>
</evidence>
<dbReference type="InterPro" id="IPR051172">
    <property type="entry name" value="Chlamydia_OmcB"/>
</dbReference>
<dbReference type="Pfam" id="PF24299">
    <property type="entry name" value="DUF7483"/>
    <property type="match status" value="1"/>
</dbReference>
<dbReference type="PANTHER" id="PTHR34819:SF3">
    <property type="entry name" value="CELL SURFACE PROTEIN"/>
    <property type="match status" value="1"/>
</dbReference>
<dbReference type="Gene3D" id="2.60.40.4070">
    <property type="match status" value="1"/>
</dbReference>
<sequence>MHRSNRLLYNTILSGRALLLFFLPCLLMLFAAVETVRAEQQVAYGSYPGNGSSSRQITVGFQPDFVLVKSTSASYNAVIRTPEMWLGTSKPVGADESAGWSMISSLDSSGFTVGNNSRVNRNGSSYHWVAVRGSSDTIASGQYTGNRVDNRQIGGLGFEPRVVLVLPANNDDASLRCASMPDGQSARLRDKDLESNHIQGFYADGFEIGSDREVNDSYQTYYYIAWSVGAPEITDGMFDGDGVDGRTIDAAFDPEFLLIKRDANTGAVHRSDPSLGDKAFGFRYEADFSDGIQALGDASFELGRDDRTNKSGSTYYWMAWESTPTENADIATAIIADPNPVDAGDSLFVEAKIWNQGDTDSQVTADLSWSSSLTLERSAVSQGVFTPANGNWTFSSLAAGDTATVSIAYSVDEGAGGETGSLQIQSLSSAVPDPDSSNDSATVDVEILAPPLADIKVDKGTTVAEADEGDLIEFVVGVTNTGPRDASAVRVEDALPNGLVLQSATPEVGTFVDGIWTIGDLGVGMRVKMLVEVEVAAGTAGTTITNTASLLDMDVPDPNPDNDSASASVSILGADLDLDHSVDPTEADPGDSVLFTTQITNAGPNKTGQVKVQLDYPVGIVLESVDPSLGVFDEGSDVWVIPEIGLVEPAILEWRGTVSDDAGDGSVTSTAAILSVTPVDPNPGNEEDTATLLLGRNALQVTAAVDDPNPQVGDQIRFTIDAKNTGTRTAADVRVEDLLPDEVTYLSHMIVQITDTGPTTSTYDSGTGVWVVDDLAPGQFKRLLIDAQVNAGTEGVTFANTASIVAPILDGDDQADNVASVEVTVAGADLELSHDVATMTLGAGVSSDLVVLLTNGGPSLATGVEVAVQVPTEIEVLAGSVSTGSFELDTQTWTVGVLDVGFAGELVLTVRPKTTAAGRNVTVTSLVTAGTPTDPDPDTNQASTTITVPGADLAVSMTVSDPIVAPGSEVDFVVTATNLGPDDASSIVIRDLLPSGLDFESWAATSGSYDAASGDWVMSSLVDGGSAQLTITATVSTTNTVVNQATRIASSPTDPNSRNNSASEEVGSIVADIEVETGVSAGVLYEGGTGSFIVTVTNLGPSDASDLVIEERFPSSLELTGATPSHGSYDDGFGYWSIPNLPVNDSATLDLVVAVPLGSAGDGVQEALLLSTGQVDPVSGNDGDSVSFEVRAEVDLSVEITSSSSVIREGDDVTITATVENGGPSPASNVTFHVAQDPELSWASHVTSQGTFDPIAGTWTIGSLAPEGSVTLDLVLTAGTGSAGSSPNVTATLEHVDQTDVAAGNDSDALSVAIASGLVVTASQTSQSLLPAAAPSVLLTIRIDNATPFGEVVSGLSVDVRTTGAGSEEQLRSDWQAVELWSSGTGLSSTEVTGDVVSFVGLSTAVPANGTRTFEIRSGASVAARDSDVLDLFLSGPDALVFTGDVPVDASWPLDPAGSFTVDGMSAAQVATPSVPSGALSAGGDAVVVGEFVVPSNGYENDVLQSVRLSWSGTAVPSDLSECALWIAGADGEFAGDGGDDVYLGAATFVGDVWTLDGLSTEVPTSGLSLYLSAAASLEAVAGHTFAFHLGVNGIEVASSNDGPIDMIVPVSGTFSIGESNDPKVTVSALPRSVQSLLPGAPTLQMARLQIANAGPGPITLGSLTLHDASDIAGSTPDADASWSVLELTVIDALAEEGTTLFATMTDGVARFEGVETSIAEGGTVEFAVLAGASTSARDGDALALAIEGPNDLVFGESVVLEAAWPLSSTAPVPVDGMSSGQVELQALQGRHVPAGTPGVLVANFRVPANGYSEDVLEALALVNLGSATSDDLARLELFAGDESLGYGEPVGSRWTWTGLDRNVPVAGLELAVWADVDSSAVPGHTMRFGLPTNPSPGLLMGSGNDGPRDAAVSHLATFEISPREGSVAVSVNGEIGLSLLPGAEPTEVLRVRVSNETAALEVLGGLTFALSSSGLGTSEQIEAGWGMFELWLETSSGGDPTEEPLDNGGVEDETDVVEPVLLGSAAVSFDEARFGDLSLYLRSGGSLELSLRSAASTAARDGDRIDPALQLEALEWQGEPTVVGLGSMDPPGDVVVDGMSAAQIVLTPVETATFEAGSVRNLALDVLVPANGYVPDRLERLDLRLEGSAQSSDIAALELWVDDGDGQFSPADDSRLGDLRLTGSRWEITGLDVDIPVGGRRFFVTVDIAEAALESRSLGFVLPSGDDVALGMESGNDGPRDAEATDGRQHVISSVDRVAFSARSLPSGTIRPGQSNVPLLHLHATNTYGTPRTVEALAIHSRATGVGTQDELDLAFEVLLLYEDSDGDGRLRTNIDQVLGASAFEDGVVTFGSLDWVLPATGSGAVFLVGRVSSRWAHDGDGFSVELSDPLDVSFSGDGAAVTGSWPLASGSSWVVDGMVASQIDTESGGTRAAGPGQGPVLAFDFTLPSNGYLPDRLESLVLENDGSATDEIAVLGLWQDGGDGDFTPDEGDDVFLGTFQGEGGRWVLEGLNATLGIEENRFFAGVTAAATLDDSVSVELRIPMDGVQVASGNDGPHDAARTSPTSLYLSNAPLVAGIRTVPGVSNVDQGFTVELEVQNLNPGRVEAIQPSELEADGDGSFVVVSGPTPSTFDLEVGETRTFVWQLRGSEPGSVALSSTAEGRAQSDGSLLRSLQATSAPHELKVGAQGLSLFALGSLPSTLSYGQTGVVPLSLTFRNPGDTDGSDVQLHSIRLRIEDESGTALVPSQLVDRIVVSEGNQVYYSSTTLPGDAGDVSLAFSTPVVVTTVEPTTLNLKFDLVDLSSYTSYRVVIDSASAFSATDGTSGAGVDVTLAEGSFPIASGVAHLVSEATAVDIRSIESEDQRVGPGALDIEVLTFEATAGGESGAGADSRLGSIAVRVGSANGSDPMSLVEIASRIRVRTPLQELYNRAVDSSVQGDSLLVRFASPLTLPANTPVPITVSIDVGSDVGSESVRFALGEPGSIDARDANTGGEVPVVFETAPIEGPIVRVETPATELLLAGSAELPEQTSIGTRDLLAMRLSASHPGSEGTSRARLDAVSFQLWNEDRLGLVPAEYLTRVELWQGGLLVGETSSLPTSGALVAVDLDGVFLEPGETATFDVRIGIESTAEPGWLELTVGASQVDAFDANGGAELAILPASGSDLPVFSGLTQVTSPAREVSVDWISHLPAALVRDGLETKVGELVLVHPSTDGTGPIQIERVGLRLADGSLSDLAIGGDVSELHAYVDGALWASAQIAEAAATASLEGAVLDLAPEDELRIEVMAVFRAEGHSASLRFGIEQSDVGIVQPSGALYEIEARAKTGVEFPLFTEAGSFGTTDLRESYVNFPNPFAAGRESTTFVYYLPADGVVNLRVWTLTGDEVVTLAADNSSEAGLHQEVTWDGRNGNGETVRNGVYLVELEVEMAGGSERLLRKVAVVR</sequence>
<dbReference type="InterPro" id="IPR001434">
    <property type="entry name" value="OmcB-like_DUF11"/>
</dbReference>
<dbReference type="NCBIfam" id="TIGR01451">
    <property type="entry name" value="B_ant_repeat"/>
    <property type="match status" value="3"/>
</dbReference>
<gene>
    <name evidence="3" type="ORF">KDA27_09005</name>
</gene>
<dbReference type="InterPro" id="IPR013783">
    <property type="entry name" value="Ig-like_fold"/>
</dbReference>
<feature type="domain" description="DUF11" evidence="1">
    <location>
        <begin position="829"/>
        <end position="946"/>
    </location>
</feature>
<evidence type="ECO:0000259" key="1">
    <source>
        <dbReference type="Pfam" id="PF01345"/>
    </source>
</evidence>
<dbReference type="Proteomes" id="UP000739538">
    <property type="component" value="Unassembled WGS sequence"/>
</dbReference>
<organism evidence="3 4">
    <name type="scientific">Eiseniibacteriota bacterium</name>
    <dbReference type="NCBI Taxonomy" id="2212470"/>
    <lineage>
        <taxon>Bacteria</taxon>
        <taxon>Candidatus Eiseniibacteriota</taxon>
    </lineage>
</organism>
<feature type="domain" description="DUF11" evidence="1">
    <location>
        <begin position="1195"/>
        <end position="1311"/>
    </location>
</feature>